<dbReference type="AlphaFoldDB" id="A0A1R0GPT4"/>
<protein>
    <submittedName>
        <fullName evidence="1">Uncharacterized protein</fullName>
    </submittedName>
</protein>
<comment type="caution">
    <text evidence="1">The sequence shown here is derived from an EMBL/GenBank/DDBJ whole genome shotgun (WGS) entry which is preliminary data.</text>
</comment>
<name>A0A1R0GPT4_9FUNG</name>
<evidence type="ECO:0000313" key="1">
    <source>
        <dbReference type="EMBL" id="OLY78868.1"/>
    </source>
</evidence>
<dbReference type="Proteomes" id="UP000187455">
    <property type="component" value="Unassembled WGS sequence"/>
</dbReference>
<sequence>MYHENMTRIFQNGYDANPNNVSRGYSFDSSCSVKISHLDGVGRVINHSYGALISPNKVLGYFDKSALLSLQKYLVSGKFSLSVQDGSNYQQNNFPVAHVSRVKEPQLKDLDGVSQEYIYKHRLKTKGLFIFQSNTNMTDVPGTHYCNIYSKNSLDLAVFKVLSSSQTFAGNNNNNRHHPNSRFIELEPLNINGTLTSSILTTSQIEFGQNVPADSLHFFKDDLLYVSSTPNLSLFDTDKITKVEILGFGYPIHTQKNGSYRKLKYVLTNFIPDTSITENVF</sequence>
<gene>
    <name evidence="1" type="ORF">AYI68_g7077</name>
</gene>
<dbReference type="EMBL" id="LSSL01005381">
    <property type="protein sequence ID" value="OLY78868.1"/>
    <property type="molecule type" value="Genomic_DNA"/>
</dbReference>
<evidence type="ECO:0000313" key="2">
    <source>
        <dbReference type="Proteomes" id="UP000187455"/>
    </source>
</evidence>
<proteinExistence type="predicted"/>
<accession>A0A1R0GPT4</accession>
<reference evidence="1 2" key="1">
    <citation type="journal article" date="2016" name="Mol. Biol. Evol.">
        <title>Genome-Wide Survey of Gut Fungi (Harpellales) Reveals the First Horizontally Transferred Ubiquitin Gene from a Mosquito Host.</title>
        <authorList>
            <person name="Wang Y."/>
            <person name="White M.M."/>
            <person name="Kvist S."/>
            <person name="Moncalvo J.M."/>
        </authorList>
    </citation>
    <scope>NUCLEOTIDE SEQUENCE [LARGE SCALE GENOMIC DNA]</scope>
    <source>
        <strain evidence="1 2">ALG-7-W6</strain>
    </source>
</reference>
<keyword evidence="2" id="KW-1185">Reference proteome</keyword>
<organism evidence="1 2">
    <name type="scientific">Smittium mucronatum</name>
    <dbReference type="NCBI Taxonomy" id="133383"/>
    <lineage>
        <taxon>Eukaryota</taxon>
        <taxon>Fungi</taxon>
        <taxon>Fungi incertae sedis</taxon>
        <taxon>Zoopagomycota</taxon>
        <taxon>Kickxellomycotina</taxon>
        <taxon>Harpellomycetes</taxon>
        <taxon>Harpellales</taxon>
        <taxon>Legeriomycetaceae</taxon>
        <taxon>Smittium</taxon>
    </lineage>
</organism>